<organism evidence="4 5">
    <name type="scientific">Cellulomonas chitinilytica</name>
    <dbReference type="NCBI Taxonomy" id="398759"/>
    <lineage>
        <taxon>Bacteria</taxon>
        <taxon>Bacillati</taxon>
        <taxon>Actinomycetota</taxon>
        <taxon>Actinomycetes</taxon>
        <taxon>Micrococcales</taxon>
        <taxon>Cellulomonadaceae</taxon>
        <taxon>Cellulomonas</taxon>
    </lineage>
</organism>
<sequence>MSGQTPGAGTATRARSGRVPGFDPAVHGFAFANRFVDVLLSVGAFEITTSGRCGGMAYLALDHWNAGRPVPRWPATLWAPGRVPPDGHWLADDIRSRLFDSFRTGTAAKFVTWTQSSDNATWISKGVSRWTHEDELPKVVAAVDAGRPVPLGLVVARSLGDIGKNHQVLAYGYEKEPSGRATVLVYDNNSPGQEVRLTSDPGQLGWTASNGPQWRGFFVQAYSAKRPRTIGSVALDEDLHLRTGVTLKLSHVWTGRSLHSHPAVYTHPGTSGQQQVTTYGGSDDNDLWRLAAPHGTPPDDGGRELTDGDVVRLRHVRTGRNLHSHAGFPSPLTGQQEVTAFGTDGVGDGNDDWRVEVDGGGAWLAGSRVRLVHVATGAALHSHRESDPRLTSGQDEVTGFDGRDQNDWWTVLEVR</sequence>
<gene>
    <name evidence="4" type="ORF">Cch01nite_21490</name>
</gene>
<dbReference type="RefSeq" id="WP_203753157.1">
    <property type="nucleotide sequence ID" value="NZ_BONK01000006.1"/>
</dbReference>
<evidence type="ECO:0000313" key="5">
    <source>
        <dbReference type="Proteomes" id="UP000632740"/>
    </source>
</evidence>
<feature type="domain" description="MIR" evidence="3">
    <location>
        <begin position="238"/>
        <end position="293"/>
    </location>
</feature>
<dbReference type="PANTHER" id="PTHR46809">
    <property type="entry name" value="STROMAL CELL-DERIVED FACTOR 2-LIKE PROTEIN"/>
    <property type="match status" value="1"/>
</dbReference>
<reference evidence="4" key="1">
    <citation type="submission" date="2021-01" db="EMBL/GenBank/DDBJ databases">
        <title>Whole genome shotgun sequence of Cellulomonas chitinilytica NBRC 110799.</title>
        <authorList>
            <person name="Komaki H."/>
            <person name="Tamura T."/>
        </authorList>
    </citation>
    <scope>NUCLEOTIDE SEQUENCE</scope>
    <source>
        <strain evidence="4">NBRC 110799</strain>
    </source>
</reference>
<evidence type="ECO:0000256" key="2">
    <source>
        <dbReference type="ARBA" id="ARBA00022737"/>
    </source>
</evidence>
<dbReference type="Gene3D" id="2.80.10.50">
    <property type="match status" value="1"/>
</dbReference>
<keyword evidence="5" id="KW-1185">Reference proteome</keyword>
<dbReference type="InterPro" id="IPR016093">
    <property type="entry name" value="MIR_motif"/>
</dbReference>
<proteinExistence type="predicted"/>
<dbReference type="SUPFAM" id="SSF82109">
    <property type="entry name" value="MIR domain"/>
    <property type="match status" value="1"/>
</dbReference>
<keyword evidence="2" id="KW-0677">Repeat</keyword>
<dbReference type="InterPro" id="IPR036300">
    <property type="entry name" value="MIR_dom_sf"/>
</dbReference>
<dbReference type="PANTHER" id="PTHR46809:SF2">
    <property type="entry name" value="GH21273P"/>
    <property type="match status" value="1"/>
</dbReference>
<feature type="domain" description="MIR" evidence="3">
    <location>
        <begin position="360"/>
        <end position="414"/>
    </location>
</feature>
<dbReference type="SMART" id="SM00472">
    <property type="entry name" value="MIR"/>
    <property type="match status" value="3"/>
</dbReference>
<comment type="caution">
    <text evidence="4">The sequence shown here is derived from an EMBL/GenBank/DDBJ whole genome shotgun (WGS) entry which is preliminary data.</text>
</comment>
<feature type="domain" description="MIR" evidence="3">
    <location>
        <begin position="302"/>
        <end position="358"/>
    </location>
</feature>
<dbReference type="PROSITE" id="PS50919">
    <property type="entry name" value="MIR"/>
    <property type="match status" value="3"/>
</dbReference>
<dbReference type="Pfam" id="PF02815">
    <property type="entry name" value="MIR"/>
    <property type="match status" value="1"/>
</dbReference>
<dbReference type="AlphaFoldDB" id="A0A919TZ78"/>
<protein>
    <recommendedName>
        <fullName evidence="3">MIR domain-containing protein</fullName>
    </recommendedName>
</protein>
<evidence type="ECO:0000259" key="3">
    <source>
        <dbReference type="PROSITE" id="PS50919"/>
    </source>
</evidence>
<evidence type="ECO:0000256" key="1">
    <source>
        <dbReference type="ARBA" id="ARBA00022729"/>
    </source>
</evidence>
<name>A0A919TZ78_9CELL</name>
<keyword evidence="1" id="KW-0732">Signal</keyword>
<evidence type="ECO:0000313" key="4">
    <source>
        <dbReference type="EMBL" id="GIG21425.1"/>
    </source>
</evidence>
<dbReference type="EMBL" id="BONK01000006">
    <property type="protein sequence ID" value="GIG21425.1"/>
    <property type="molecule type" value="Genomic_DNA"/>
</dbReference>
<accession>A0A919TZ78</accession>
<dbReference type="Proteomes" id="UP000632740">
    <property type="component" value="Unassembled WGS sequence"/>
</dbReference>